<evidence type="ECO:0000256" key="1">
    <source>
        <dbReference type="SAM" id="SignalP"/>
    </source>
</evidence>
<dbReference type="OrthoDB" id="4640536at2"/>
<gene>
    <name evidence="2" type="ordered locus">MycrhN_1575</name>
</gene>
<sequence>MIRIASVVAALIGAVLVSAPTAAATPDEYLLQLQDRYAFLTPQQLLDAGNKVCAAESNGSISPQLTAMVEDDLKVSTNTALEIVSAAEWNIC</sequence>
<keyword evidence="1" id="KW-0732">Signal</keyword>
<feature type="signal peptide" evidence="1">
    <location>
        <begin position="1"/>
        <end position="23"/>
    </location>
</feature>
<proteinExistence type="predicted"/>
<reference evidence="2 3" key="1">
    <citation type="submission" date="2011-12" db="EMBL/GenBank/DDBJ databases">
        <title>Complete sequence of Mycobacterium rhodesiae NBB3.</title>
        <authorList>
            <consortium name="US DOE Joint Genome Institute"/>
            <person name="Lucas S."/>
            <person name="Han J."/>
            <person name="Lapidus A."/>
            <person name="Cheng J.-F."/>
            <person name="Goodwin L."/>
            <person name="Pitluck S."/>
            <person name="Peters L."/>
            <person name="Mikhailova N."/>
            <person name="Gu W."/>
            <person name="Detter J.C."/>
            <person name="Han C."/>
            <person name="Tapia R."/>
            <person name="Land M."/>
            <person name="Hauser L."/>
            <person name="Kyrpides N."/>
            <person name="Ivanova N."/>
            <person name="Pagani I."/>
            <person name="Mattes T."/>
            <person name="Holmes A."/>
            <person name="Rutledge P."/>
            <person name="Paulsen I."/>
            <person name="Coleman N."/>
            <person name="Woyke T."/>
        </authorList>
    </citation>
    <scope>NUCLEOTIDE SEQUENCE [LARGE SCALE GENOMIC DNA]</scope>
    <source>
        <strain evidence="2 3">NBB3</strain>
    </source>
</reference>
<organism evidence="2 3">
    <name type="scientific">Mycolicibacterium rhodesiae (strain NBB3)</name>
    <name type="common">Mycobacterium rhodesiae</name>
    <dbReference type="NCBI Taxonomy" id="710685"/>
    <lineage>
        <taxon>Bacteria</taxon>
        <taxon>Bacillati</taxon>
        <taxon>Actinomycetota</taxon>
        <taxon>Actinomycetes</taxon>
        <taxon>Mycobacteriales</taxon>
        <taxon>Mycobacteriaceae</taxon>
        <taxon>Mycolicibacterium</taxon>
    </lineage>
</organism>
<dbReference type="PATRIC" id="fig|710685.3.peg.1581"/>
<feature type="chain" id="PRO_5039614808" description="DUF732 domain-containing protein" evidence="1">
    <location>
        <begin position="24"/>
        <end position="92"/>
    </location>
</feature>
<evidence type="ECO:0008006" key="4">
    <source>
        <dbReference type="Google" id="ProtNLM"/>
    </source>
</evidence>
<dbReference type="RefSeq" id="WP_014210006.1">
    <property type="nucleotide sequence ID" value="NC_016604.1"/>
</dbReference>
<dbReference type="STRING" id="710685.MycrhN_1575"/>
<dbReference type="eggNOG" id="ENOG5032EKT">
    <property type="taxonomic scope" value="Bacteria"/>
</dbReference>
<dbReference type="KEGG" id="mrh:MycrhN_1575"/>
<accession>G8RJ03</accession>
<evidence type="ECO:0000313" key="3">
    <source>
        <dbReference type="Proteomes" id="UP000005442"/>
    </source>
</evidence>
<name>G8RJ03_MYCRN</name>
<dbReference type="HOGENOM" id="CLU_179267_0_0_11"/>
<dbReference type="AlphaFoldDB" id="G8RJ03"/>
<dbReference type="Proteomes" id="UP000005442">
    <property type="component" value="Chromosome"/>
</dbReference>
<evidence type="ECO:0000313" key="2">
    <source>
        <dbReference type="EMBL" id="AEV72191.1"/>
    </source>
</evidence>
<dbReference type="EMBL" id="CP003169">
    <property type="protein sequence ID" value="AEV72191.1"/>
    <property type="molecule type" value="Genomic_DNA"/>
</dbReference>
<keyword evidence="3" id="KW-1185">Reference proteome</keyword>
<protein>
    <recommendedName>
        <fullName evidence="4">DUF732 domain-containing protein</fullName>
    </recommendedName>
</protein>